<feature type="chain" id="PRO_5002566466" description="FAD-binding PCMH-type domain-containing protein" evidence="5">
    <location>
        <begin position="20"/>
        <end position="494"/>
    </location>
</feature>
<dbReference type="AlphaFoldDB" id="A0A0G4L8I0"/>
<keyword evidence="5" id="KW-0732">Signal</keyword>
<accession>A0A0G4L8I0</accession>
<evidence type="ECO:0000256" key="3">
    <source>
        <dbReference type="ARBA" id="ARBA00022827"/>
    </source>
</evidence>
<gene>
    <name evidence="7" type="ORF">BN1708_012301</name>
</gene>
<dbReference type="InterPro" id="IPR016166">
    <property type="entry name" value="FAD-bd_PCMH"/>
</dbReference>
<feature type="domain" description="FAD-binding PCMH-type" evidence="6">
    <location>
        <begin position="54"/>
        <end position="225"/>
    </location>
</feature>
<dbReference type="PROSITE" id="PS51387">
    <property type="entry name" value="FAD_PCMH"/>
    <property type="match status" value="1"/>
</dbReference>
<dbReference type="PANTHER" id="PTHR42973:SF13">
    <property type="entry name" value="FAD-BINDING PCMH-TYPE DOMAIN-CONTAINING PROTEIN"/>
    <property type="match status" value="1"/>
</dbReference>
<dbReference type="GO" id="GO:0071949">
    <property type="term" value="F:FAD binding"/>
    <property type="evidence" value="ECO:0007669"/>
    <property type="project" value="InterPro"/>
</dbReference>
<evidence type="ECO:0000256" key="1">
    <source>
        <dbReference type="ARBA" id="ARBA00005466"/>
    </source>
</evidence>
<dbReference type="EMBL" id="CVQH01009446">
    <property type="protein sequence ID" value="CRK18264.1"/>
    <property type="molecule type" value="Genomic_DNA"/>
</dbReference>
<evidence type="ECO:0000313" key="8">
    <source>
        <dbReference type="Proteomes" id="UP000044602"/>
    </source>
</evidence>
<organism evidence="7 8">
    <name type="scientific">Verticillium longisporum</name>
    <name type="common">Verticillium dahliae var. longisporum</name>
    <dbReference type="NCBI Taxonomy" id="100787"/>
    <lineage>
        <taxon>Eukaryota</taxon>
        <taxon>Fungi</taxon>
        <taxon>Dikarya</taxon>
        <taxon>Ascomycota</taxon>
        <taxon>Pezizomycotina</taxon>
        <taxon>Sordariomycetes</taxon>
        <taxon>Hypocreomycetidae</taxon>
        <taxon>Glomerellales</taxon>
        <taxon>Plectosphaerellaceae</taxon>
        <taxon>Verticillium</taxon>
    </lineage>
</organism>
<feature type="signal peptide" evidence="5">
    <location>
        <begin position="1"/>
        <end position="19"/>
    </location>
</feature>
<evidence type="ECO:0000313" key="7">
    <source>
        <dbReference type="EMBL" id="CRK18264.1"/>
    </source>
</evidence>
<dbReference type="GO" id="GO:0016491">
    <property type="term" value="F:oxidoreductase activity"/>
    <property type="evidence" value="ECO:0007669"/>
    <property type="project" value="UniProtKB-KW"/>
</dbReference>
<reference evidence="8" key="1">
    <citation type="submission" date="2015-05" db="EMBL/GenBank/DDBJ databases">
        <authorList>
            <person name="Fogelqvist Johan"/>
        </authorList>
    </citation>
    <scope>NUCLEOTIDE SEQUENCE [LARGE SCALE GENOMIC DNA]</scope>
</reference>
<evidence type="ECO:0000256" key="2">
    <source>
        <dbReference type="ARBA" id="ARBA00022630"/>
    </source>
</evidence>
<name>A0A0G4L8I0_VERLO</name>
<dbReference type="PANTHER" id="PTHR42973">
    <property type="entry name" value="BINDING OXIDOREDUCTASE, PUTATIVE (AFU_ORTHOLOGUE AFUA_1G17690)-RELATED"/>
    <property type="match status" value="1"/>
</dbReference>
<dbReference type="Gene3D" id="3.30.465.10">
    <property type="match status" value="1"/>
</dbReference>
<dbReference type="STRING" id="100787.A0A0G4L8I0"/>
<keyword evidence="4" id="KW-0560">Oxidoreductase</keyword>
<evidence type="ECO:0000256" key="4">
    <source>
        <dbReference type="ARBA" id="ARBA00023002"/>
    </source>
</evidence>
<keyword evidence="2" id="KW-0285">Flavoprotein</keyword>
<evidence type="ECO:0000259" key="6">
    <source>
        <dbReference type="PROSITE" id="PS51387"/>
    </source>
</evidence>
<sequence>MKHLSAFSLLALALRSVSAGTCDSVRALSDVEVSRRASLTYFKEQQEYWSTSSGDLKPSCILFPESTQELADIVAIIRDNNETFAVKSGGHSPNDHFASIDGGPLISTARLNQVTLNAAEGKVRVGPGNRWENVADALDGTGWNAVGGRIGNVGVGGLLLGGGLSFLSTQRGWAANSVLEYELVLPNATVVNVTQSNYPDLFLALRGGSNNFGVVASFLLQAYPQGEIWGGSMFFPSTPKTDTVILNAIRDFTEHYPDEKAAIIPTAILTGAGLVNMWTIFMFYNGPEPPAGTFANFTAAKPFLNTCKTRSFRDFVRANNYGVIKGSVYHIGTETMPLPSAANIDVLEDIHEHWRNVRNSVKLVPGMTSNIGYQPLPKGMARIAKERGGDLLDMSDDVDRIVLQITLSHLSSINTPQIEAAMRTAYTGFKDRVDNYTAEGVLPETHLPLFMNDAFYDQDYFGRLRPEHQQLVARVQQEVDPDGMFRDRTGGFKI</sequence>
<dbReference type="SUPFAM" id="SSF56176">
    <property type="entry name" value="FAD-binding/transporter-associated domain-like"/>
    <property type="match status" value="1"/>
</dbReference>
<dbReference type="Pfam" id="PF01565">
    <property type="entry name" value="FAD_binding_4"/>
    <property type="match status" value="1"/>
</dbReference>
<evidence type="ECO:0000256" key="5">
    <source>
        <dbReference type="SAM" id="SignalP"/>
    </source>
</evidence>
<proteinExistence type="inferred from homology"/>
<dbReference type="InterPro" id="IPR006094">
    <property type="entry name" value="Oxid_FAD_bind_N"/>
</dbReference>
<dbReference type="Proteomes" id="UP000044602">
    <property type="component" value="Unassembled WGS sequence"/>
</dbReference>
<dbReference type="InterPro" id="IPR050416">
    <property type="entry name" value="FAD-linked_Oxidoreductase"/>
</dbReference>
<protein>
    <recommendedName>
        <fullName evidence="6">FAD-binding PCMH-type domain-containing protein</fullName>
    </recommendedName>
</protein>
<keyword evidence="8" id="KW-1185">Reference proteome</keyword>
<comment type="similarity">
    <text evidence="1">Belongs to the oxygen-dependent FAD-linked oxidoreductase family.</text>
</comment>
<keyword evidence="3" id="KW-0274">FAD</keyword>
<dbReference type="InterPro" id="IPR036318">
    <property type="entry name" value="FAD-bd_PCMH-like_sf"/>
</dbReference>
<dbReference type="InterPro" id="IPR016169">
    <property type="entry name" value="FAD-bd_PCMH_sub2"/>
</dbReference>